<dbReference type="Pfam" id="PF00989">
    <property type="entry name" value="PAS"/>
    <property type="match status" value="1"/>
</dbReference>
<sequence>MNRLQEILDHGQEVFNHVPFPMMMTTREGIIKWWSREAEKIFGFRAAEVTDNFYPFIGESQSSLYKSTWDQVLHSVDPIRIEHLSLKKKDGESISVSLVLKALTFEHERYVFFLFDTGNFVHADEAFSTQELFSYKQGIDETFMLTHIDAEGFLIYANEQFLKKSKWTPKRVLGKSFWQMFPDKNGESVANSIWYELSKQKVYQGAVEKKTKDGETYWVDMTAIPVLSNSHEPLYYAILERDITDKQKLQTHLEQIAYIDPETGLMNRYRLESVVDQQIEEGKHFSLVYIDIDNYHALKSLHDVEADASLLNEFVKRVKRYFQDSVIARVGIDEFVVLTPLSDWFTQGFLPYLNQNPIYLQNKSIPISISGGIARFPEDQTTFQNLMKASHMTLLKVKREGGGNIVTLSKSDHIALSRKAKIEKRLIEALKHEDLHVVFQPQKNLSLGKIEVYETFVRWEDQQLGTISPEELIPIAEETGMIHDIGLFVLDQACKQAVKWQNEGKNYRVAVNTSIHEFKDKNMAKKINMVLETTNCPANLLQIEINESFALEAETEKSISSQMSLLEEQGVQFVLDDFGKGYGSFRYLQLLPIKQLKIDRSFISTIATNEKSLQLVKGMVQLGKSMEIEVVAEGVETSDQYDLLAEMKCDFVQGYLIGKPVEI</sequence>
<evidence type="ECO:0000313" key="5">
    <source>
        <dbReference type="Proteomes" id="UP000265725"/>
    </source>
</evidence>
<dbReference type="Pfam" id="PF00990">
    <property type="entry name" value="GGDEF"/>
    <property type="match status" value="1"/>
</dbReference>
<dbReference type="NCBIfam" id="TIGR00229">
    <property type="entry name" value="sensory_box"/>
    <property type="match status" value="2"/>
</dbReference>
<dbReference type="NCBIfam" id="TIGR00254">
    <property type="entry name" value="GGDEF"/>
    <property type="match status" value="1"/>
</dbReference>
<dbReference type="PROSITE" id="PS50883">
    <property type="entry name" value="EAL"/>
    <property type="match status" value="1"/>
</dbReference>
<accession>A0A385YSM9</accession>
<dbReference type="InterPro" id="IPR043128">
    <property type="entry name" value="Rev_trsase/Diguanyl_cyclase"/>
</dbReference>
<dbReference type="SMART" id="SM00267">
    <property type="entry name" value="GGDEF"/>
    <property type="match status" value="1"/>
</dbReference>
<dbReference type="InterPro" id="IPR052155">
    <property type="entry name" value="Biofilm_reg_signaling"/>
</dbReference>
<dbReference type="CDD" id="cd00130">
    <property type="entry name" value="PAS"/>
    <property type="match status" value="2"/>
</dbReference>
<keyword evidence="5" id="KW-1185">Reference proteome</keyword>
<evidence type="ECO:0000259" key="1">
    <source>
        <dbReference type="PROSITE" id="PS50113"/>
    </source>
</evidence>
<proteinExistence type="predicted"/>
<dbReference type="Pfam" id="PF13426">
    <property type="entry name" value="PAS_9"/>
    <property type="match status" value="1"/>
</dbReference>
<dbReference type="InterPro" id="IPR035919">
    <property type="entry name" value="EAL_sf"/>
</dbReference>
<dbReference type="CDD" id="cd01948">
    <property type="entry name" value="EAL"/>
    <property type="match status" value="1"/>
</dbReference>
<dbReference type="SUPFAM" id="SSF55785">
    <property type="entry name" value="PYP-like sensor domain (PAS domain)"/>
    <property type="match status" value="2"/>
</dbReference>
<dbReference type="SMART" id="SM00091">
    <property type="entry name" value="PAS"/>
    <property type="match status" value="2"/>
</dbReference>
<dbReference type="InterPro" id="IPR000160">
    <property type="entry name" value="GGDEF_dom"/>
</dbReference>
<dbReference type="InterPro" id="IPR035965">
    <property type="entry name" value="PAS-like_dom_sf"/>
</dbReference>
<dbReference type="SMART" id="SM00052">
    <property type="entry name" value="EAL"/>
    <property type="match status" value="1"/>
</dbReference>
<dbReference type="PANTHER" id="PTHR44757">
    <property type="entry name" value="DIGUANYLATE CYCLASE DGCP"/>
    <property type="match status" value="1"/>
</dbReference>
<dbReference type="AlphaFoldDB" id="A0A385YSM9"/>
<dbReference type="PROSITE" id="PS50113">
    <property type="entry name" value="PAC"/>
    <property type="match status" value="1"/>
</dbReference>
<gene>
    <name evidence="4" type="ORF">D3873_01875</name>
</gene>
<dbReference type="OrthoDB" id="2624050at2"/>
<dbReference type="Gene3D" id="3.20.20.450">
    <property type="entry name" value="EAL domain"/>
    <property type="match status" value="1"/>
</dbReference>
<dbReference type="SUPFAM" id="SSF55073">
    <property type="entry name" value="Nucleotide cyclase"/>
    <property type="match status" value="1"/>
</dbReference>
<dbReference type="Pfam" id="PF00563">
    <property type="entry name" value="EAL"/>
    <property type="match status" value="1"/>
</dbReference>
<dbReference type="GO" id="GO:0006355">
    <property type="term" value="P:regulation of DNA-templated transcription"/>
    <property type="evidence" value="ECO:0007669"/>
    <property type="project" value="InterPro"/>
</dbReference>
<dbReference type="EMBL" id="CP032418">
    <property type="protein sequence ID" value="AYC28678.1"/>
    <property type="molecule type" value="Genomic_DNA"/>
</dbReference>
<dbReference type="InterPro" id="IPR013767">
    <property type="entry name" value="PAS_fold"/>
</dbReference>
<dbReference type="KEGG" id="paek:D3873_01875"/>
<dbReference type="SUPFAM" id="SSF141868">
    <property type="entry name" value="EAL domain-like"/>
    <property type="match status" value="1"/>
</dbReference>
<dbReference type="RefSeq" id="WP_119882423.1">
    <property type="nucleotide sequence ID" value="NZ_CP032418.1"/>
</dbReference>
<dbReference type="Proteomes" id="UP000265725">
    <property type="component" value="Chromosome"/>
</dbReference>
<feature type="domain" description="GGDEF" evidence="3">
    <location>
        <begin position="283"/>
        <end position="411"/>
    </location>
</feature>
<evidence type="ECO:0000259" key="2">
    <source>
        <dbReference type="PROSITE" id="PS50883"/>
    </source>
</evidence>
<dbReference type="Gene3D" id="3.30.70.270">
    <property type="match status" value="1"/>
</dbReference>
<dbReference type="InterPro" id="IPR029787">
    <property type="entry name" value="Nucleotide_cyclase"/>
</dbReference>
<evidence type="ECO:0000259" key="3">
    <source>
        <dbReference type="PROSITE" id="PS50887"/>
    </source>
</evidence>
<dbReference type="Gene3D" id="3.30.450.20">
    <property type="entry name" value="PAS domain"/>
    <property type="match status" value="2"/>
</dbReference>
<evidence type="ECO:0000313" key="4">
    <source>
        <dbReference type="EMBL" id="AYC28678.1"/>
    </source>
</evidence>
<feature type="domain" description="EAL" evidence="2">
    <location>
        <begin position="419"/>
        <end position="663"/>
    </location>
</feature>
<dbReference type="PANTHER" id="PTHR44757:SF2">
    <property type="entry name" value="BIOFILM ARCHITECTURE MAINTENANCE PROTEIN MBAA"/>
    <property type="match status" value="1"/>
</dbReference>
<dbReference type="InterPro" id="IPR001633">
    <property type="entry name" value="EAL_dom"/>
</dbReference>
<name>A0A385YSM9_9BACL</name>
<dbReference type="PROSITE" id="PS50887">
    <property type="entry name" value="GGDEF"/>
    <property type="match status" value="1"/>
</dbReference>
<dbReference type="CDD" id="cd01949">
    <property type="entry name" value="GGDEF"/>
    <property type="match status" value="1"/>
</dbReference>
<dbReference type="InterPro" id="IPR000700">
    <property type="entry name" value="PAS-assoc_C"/>
</dbReference>
<organism evidence="4 5">
    <name type="scientific">Paenisporosarcina cavernae</name>
    <dbReference type="NCBI Taxonomy" id="2320858"/>
    <lineage>
        <taxon>Bacteria</taxon>
        <taxon>Bacillati</taxon>
        <taxon>Bacillota</taxon>
        <taxon>Bacilli</taxon>
        <taxon>Bacillales</taxon>
        <taxon>Caryophanaceae</taxon>
        <taxon>Paenisporosarcina</taxon>
    </lineage>
</organism>
<dbReference type="InterPro" id="IPR000014">
    <property type="entry name" value="PAS"/>
</dbReference>
<feature type="domain" description="PAC" evidence="1">
    <location>
        <begin position="201"/>
        <end position="255"/>
    </location>
</feature>
<protein>
    <submittedName>
        <fullName evidence="4">Bifunctional diguanylate cyclase/phosphodiesterase</fullName>
    </submittedName>
</protein>
<reference evidence="5" key="1">
    <citation type="submission" date="2018-09" db="EMBL/GenBank/DDBJ databases">
        <authorList>
            <person name="Zhu H."/>
        </authorList>
    </citation>
    <scope>NUCLEOTIDE SEQUENCE [LARGE SCALE GENOMIC DNA]</scope>
    <source>
        <strain evidence="5">K2R23-3</strain>
    </source>
</reference>